<sequence>MHAVLSGRKSLMYGCDKHDEQEPNNGAADGRHEHNASHSLRSNSLSDSTSFLFAHITAHVGKHNFNDAHVPLIHVFSNELGHHVLKLLAFSIAGAAQELQAHFMQRIHPLWNMGCAVVMEGIAEIPEKPSAICDASNSGHQCQVLAPSQIMRTKCGANGCKRLASRIQGCIALCGQLK</sequence>
<keyword evidence="3" id="KW-1185">Reference proteome</keyword>
<accession>A0A3M6U874</accession>
<feature type="region of interest" description="Disordered" evidence="1">
    <location>
        <begin position="14"/>
        <end position="42"/>
    </location>
</feature>
<dbReference type="Proteomes" id="UP000275408">
    <property type="component" value="Unassembled WGS sequence"/>
</dbReference>
<name>A0A3M6U874_POCDA</name>
<dbReference type="EMBL" id="RCHS01002034">
    <property type="protein sequence ID" value="RMX49870.1"/>
    <property type="molecule type" value="Genomic_DNA"/>
</dbReference>
<organism evidence="2 3">
    <name type="scientific">Pocillopora damicornis</name>
    <name type="common">Cauliflower coral</name>
    <name type="synonym">Millepora damicornis</name>
    <dbReference type="NCBI Taxonomy" id="46731"/>
    <lineage>
        <taxon>Eukaryota</taxon>
        <taxon>Metazoa</taxon>
        <taxon>Cnidaria</taxon>
        <taxon>Anthozoa</taxon>
        <taxon>Hexacorallia</taxon>
        <taxon>Scleractinia</taxon>
        <taxon>Astrocoeniina</taxon>
        <taxon>Pocilloporidae</taxon>
        <taxon>Pocillopora</taxon>
    </lineage>
</organism>
<evidence type="ECO:0000313" key="3">
    <source>
        <dbReference type="Proteomes" id="UP000275408"/>
    </source>
</evidence>
<protein>
    <submittedName>
        <fullName evidence="2">Uncharacterized protein</fullName>
    </submittedName>
</protein>
<comment type="caution">
    <text evidence="2">The sequence shown here is derived from an EMBL/GenBank/DDBJ whole genome shotgun (WGS) entry which is preliminary data.</text>
</comment>
<dbReference type="AlphaFoldDB" id="A0A3M6U874"/>
<evidence type="ECO:0000313" key="2">
    <source>
        <dbReference type="EMBL" id="RMX49870.1"/>
    </source>
</evidence>
<reference evidence="2 3" key="1">
    <citation type="journal article" date="2018" name="Sci. Rep.">
        <title>Comparative analysis of the Pocillopora damicornis genome highlights role of immune system in coral evolution.</title>
        <authorList>
            <person name="Cunning R."/>
            <person name="Bay R.A."/>
            <person name="Gillette P."/>
            <person name="Baker A.C."/>
            <person name="Traylor-Knowles N."/>
        </authorList>
    </citation>
    <scope>NUCLEOTIDE SEQUENCE [LARGE SCALE GENOMIC DNA]</scope>
    <source>
        <strain evidence="2">RSMAS</strain>
        <tissue evidence="2">Whole animal</tissue>
    </source>
</reference>
<gene>
    <name evidence="2" type="ORF">pdam_00018391</name>
</gene>
<proteinExistence type="predicted"/>
<evidence type="ECO:0000256" key="1">
    <source>
        <dbReference type="SAM" id="MobiDB-lite"/>
    </source>
</evidence>
<feature type="non-terminal residue" evidence="2">
    <location>
        <position position="178"/>
    </location>
</feature>